<evidence type="ECO:0000256" key="2">
    <source>
        <dbReference type="SAM" id="Coils"/>
    </source>
</evidence>
<dbReference type="Pfam" id="PF14915">
    <property type="entry name" value="CCDC144C"/>
    <property type="match status" value="1"/>
</dbReference>
<protein>
    <recommendedName>
        <fullName evidence="3">CCDC144C-like coiled-coil domain-containing protein</fullName>
    </recommendedName>
</protein>
<dbReference type="InterPro" id="IPR050657">
    <property type="entry name" value="Ankyrin_repeat_domain"/>
</dbReference>
<name>A0A3Q2WS82_HAPBU</name>
<dbReference type="PANTHER" id="PTHR24147">
    <property type="entry name" value="ANKYRIN REPEAT DOMAIN 36-RELATED"/>
    <property type="match status" value="1"/>
</dbReference>
<evidence type="ECO:0000256" key="1">
    <source>
        <dbReference type="ARBA" id="ARBA00023054"/>
    </source>
</evidence>
<dbReference type="GeneTree" id="ENSGT00940000163982"/>
<keyword evidence="5" id="KW-1185">Reference proteome</keyword>
<dbReference type="Proteomes" id="UP000264840">
    <property type="component" value="Unplaced"/>
</dbReference>
<feature type="domain" description="CCDC144C-like coiled-coil" evidence="3">
    <location>
        <begin position="1"/>
        <end position="283"/>
    </location>
</feature>
<dbReference type="STRING" id="8153.ENSHBUP00000029593"/>
<evidence type="ECO:0000259" key="3">
    <source>
        <dbReference type="Pfam" id="PF14915"/>
    </source>
</evidence>
<sequence>QSSLNESHLIEAREILKEEVEEVRRESQLNNETMAQVVFNCKNQVTTLKSELAITTSRLENERQIREKLEEEVELSRARLAAAVKDAELCLASKSETEKALLREKEELQRLKDRFTEDSLTCLSQKLAKAESQSNSMENEVHRTTMQLTEKGVLLEVLQREKDQAVAHVKELEKALQTHREEVSCNKARQEATQERLVQAQSEAMLLRQQLEEAQNKGAAKERAVTDAQERFSDILSKLRSDCEERVQLLEDRNKELASKAVDLRDQVYKLEEDKNEREVRLRIRKITLLLLQNHF</sequence>
<proteinExistence type="predicted"/>
<evidence type="ECO:0000313" key="5">
    <source>
        <dbReference type="Proteomes" id="UP000264840"/>
    </source>
</evidence>
<dbReference type="Ensembl" id="ENSHBUT00000019824.1">
    <property type="protein sequence ID" value="ENSHBUP00000029593.1"/>
    <property type="gene ID" value="ENSHBUG00000014118.1"/>
</dbReference>
<organism evidence="4 5">
    <name type="scientific">Haplochromis burtoni</name>
    <name type="common">Burton's mouthbrooder</name>
    <name type="synonym">Chromis burtoni</name>
    <dbReference type="NCBI Taxonomy" id="8153"/>
    <lineage>
        <taxon>Eukaryota</taxon>
        <taxon>Metazoa</taxon>
        <taxon>Chordata</taxon>
        <taxon>Craniata</taxon>
        <taxon>Vertebrata</taxon>
        <taxon>Euteleostomi</taxon>
        <taxon>Actinopterygii</taxon>
        <taxon>Neopterygii</taxon>
        <taxon>Teleostei</taxon>
        <taxon>Neoteleostei</taxon>
        <taxon>Acanthomorphata</taxon>
        <taxon>Ovalentaria</taxon>
        <taxon>Cichlomorphae</taxon>
        <taxon>Cichliformes</taxon>
        <taxon>Cichlidae</taxon>
        <taxon>African cichlids</taxon>
        <taxon>Pseudocrenilabrinae</taxon>
        <taxon>Haplochromini</taxon>
        <taxon>Haplochromis</taxon>
    </lineage>
</organism>
<evidence type="ECO:0000313" key="4">
    <source>
        <dbReference type="Ensembl" id="ENSHBUP00000029593.1"/>
    </source>
</evidence>
<dbReference type="OMA" id="TREEWFH"/>
<dbReference type="PANTHER" id="PTHR24147:SF53">
    <property type="entry name" value="ANKYRIN REPEAT DOMAIN 26"/>
    <property type="match status" value="1"/>
</dbReference>
<feature type="coiled-coil region" evidence="2">
    <location>
        <begin position="6"/>
        <end position="274"/>
    </location>
</feature>
<dbReference type="InterPro" id="IPR039497">
    <property type="entry name" value="CC144C-like_CC_dom"/>
</dbReference>
<reference evidence="4" key="2">
    <citation type="submission" date="2025-09" db="UniProtKB">
        <authorList>
            <consortium name="Ensembl"/>
        </authorList>
    </citation>
    <scope>IDENTIFICATION</scope>
</reference>
<dbReference type="AlphaFoldDB" id="A0A3Q2WS82"/>
<accession>A0A3Q2WS82</accession>
<reference evidence="4" key="1">
    <citation type="submission" date="2025-08" db="UniProtKB">
        <authorList>
            <consortium name="Ensembl"/>
        </authorList>
    </citation>
    <scope>IDENTIFICATION</scope>
</reference>
<keyword evidence="1 2" id="KW-0175">Coiled coil</keyword>